<gene>
    <name evidence="2" type="ORF">Vau01_039580</name>
</gene>
<sequence length="348" mass="37306">MFGAAEPHLRPLAPELARRLLALRAETDESRLRESLAGLPAPRVRSHHPDHIVAVDNALLDAFGAAGFAATFDRFRVRDTHDWVDGENYGPTLARADLPGVNVVAVKEGRIRDAVVVLAHHDTVPGTGGADDNGSGVVALMELARLLGPVSFERTVVLAAVDHEELGFLGAYRLVEQLKAELRPVVGAYVFEMLAYSSTEPGSQQLPPGIGLLYPGQVKRIRANADRADFTAVLYRRSGRALAVTFAEALAHLAGPTATVLLRTPTDLPVLGPVLARTVPFTRDFGRSDHVPFWAAGLPAVQITDTANFRNPHYHKPTDLPATLDHGRLADVTAATALAVERLAGGQP</sequence>
<dbReference type="PROSITE" id="PS00018">
    <property type="entry name" value="EF_HAND_1"/>
    <property type="match status" value="1"/>
</dbReference>
<evidence type="ECO:0000313" key="2">
    <source>
        <dbReference type="EMBL" id="GIJ56442.1"/>
    </source>
</evidence>
<dbReference type="SUPFAM" id="SSF53187">
    <property type="entry name" value="Zn-dependent exopeptidases"/>
    <property type="match status" value="1"/>
</dbReference>
<organism evidence="2 3">
    <name type="scientific">Virgisporangium aurantiacum</name>
    <dbReference type="NCBI Taxonomy" id="175570"/>
    <lineage>
        <taxon>Bacteria</taxon>
        <taxon>Bacillati</taxon>
        <taxon>Actinomycetota</taxon>
        <taxon>Actinomycetes</taxon>
        <taxon>Micromonosporales</taxon>
        <taxon>Micromonosporaceae</taxon>
        <taxon>Virgisporangium</taxon>
    </lineage>
</organism>
<evidence type="ECO:0000313" key="3">
    <source>
        <dbReference type="Proteomes" id="UP000612585"/>
    </source>
</evidence>
<comment type="caution">
    <text evidence="2">The sequence shown here is derived from an EMBL/GenBank/DDBJ whole genome shotgun (WGS) entry which is preliminary data.</text>
</comment>
<keyword evidence="3" id="KW-1185">Reference proteome</keyword>
<evidence type="ECO:0000259" key="1">
    <source>
        <dbReference type="Pfam" id="PF04389"/>
    </source>
</evidence>
<dbReference type="EMBL" id="BOPG01000024">
    <property type="protein sequence ID" value="GIJ56442.1"/>
    <property type="molecule type" value="Genomic_DNA"/>
</dbReference>
<dbReference type="AlphaFoldDB" id="A0A8J4E1X7"/>
<dbReference type="PANTHER" id="PTHR12147:SF26">
    <property type="entry name" value="PEPTIDASE M28 DOMAIN-CONTAINING PROTEIN"/>
    <property type="match status" value="1"/>
</dbReference>
<name>A0A8J4E1X7_9ACTN</name>
<dbReference type="Pfam" id="PF04389">
    <property type="entry name" value="Peptidase_M28"/>
    <property type="match status" value="2"/>
</dbReference>
<dbReference type="InterPro" id="IPR045175">
    <property type="entry name" value="M28_fam"/>
</dbReference>
<reference evidence="2" key="1">
    <citation type="submission" date="2021-01" db="EMBL/GenBank/DDBJ databases">
        <title>Whole genome shotgun sequence of Virgisporangium aurantiacum NBRC 16421.</title>
        <authorList>
            <person name="Komaki H."/>
            <person name="Tamura T."/>
        </authorList>
    </citation>
    <scope>NUCLEOTIDE SEQUENCE</scope>
    <source>
        <strain evidence="2">NBRC 16421</strain>
    </source>
</reference>
<dbReference type="PANTHER" id="PTHR12147">
    <property type="entry name" value="METALLOPEPTIDASE M28 FAMILY MEMBER"/>
    <property type="match status" value="1"/>
</dbReference>
<proteinExistence type="predicted"/>
<feature type="domain" description="Peptidase M28" evidence="1">
    <location>
        <begin position="102"/>
        <end position="203"/>
    </location>
</feature>
<dbReference type="RefSeq" id="WP_203994796.1">
    <property type="nucleotide sequence ID" value="NZ_BOPG01000024.1"/>
</dbReference>
<dbReference type="Proteomes" id="UP000612585">
    <property type="component" value="Unassembled WGS sequence"/>
</dbReference>
<accession>A0A8J4E1X7</accession>
<dbReference type="InterPro" id="IPR007484">
    <property type="entry name" value="Peptidase_M28"/>
</dbReference>
<dbReference type="InterPro" id="IPR018247">
    <property type="entry name" value="EF_Hand_1_Ca_BS"/>
</dbReference>
<dbReference type="GO" id="GO:0006508">
    <property type="term" value="P:proteolysis"/>
    <property type="evidence" value="ECO:0007669"/>
    <property type="project" value="InterPro"/>
</dbReference>
<feature type="domain" description="Peptidase M28" evidence="1">
    <location>
        <begin position="280"/>
        <end position="337"/>
    </location>
</feature>
<dbReference type="GO" id="GO:0008235">
    <property type="term" value="F:metalloexopeptidase activity"/>
    <property type="evidence" value="ECO:0007669"/>
    <property type="project" value="InterPro"/>
</dbReference>
<protein>
    <recommendedName>
        <fullName evidence="1">Peptidase M28 domain-containing protein</fullName>
    </recommendedName>
</protein>
<dbReference type="Gene3D" id="3.40.630.10">
    <property type="entry name" value="Zn peptidases"/>
    <property type="match status" value="1"/>
</dbReference>